<feature type="domain" description="Lipid/polyisoprenoid-binding YceI-like" evidence="2">
    <location>
        <begin position="24"/>
        <end position="187"/>
    </location>
</feature>
<feature type="signal peptide" evidence="1">
    <location>
        <begin position="1"/>
        <end position="21"/>
    </location>
</feature>
<dbReference type="Pfam" id="PF04264">
    <property type="entry name" value="YceI"/>
    <property type="match status" value="1"/>
</dbReference>
<feature type="chain" id="PRO_5038451580" evidence="1">
    <location>
        <begin position="22"/>
        <end position="188"/>
    </location>
</feature>
<protein>
    <submittedName>
        <fullName evidence="3">YceI family protein</fullName>
    </submittedName>
</protein>
<evidence type="ECO:0000313" key="3">
    <source>
        <dbReference type="EMBL" id="UZF87452.1"/>
    </source>
</evidence>
<dbReference type="Gene3D" id="2.40.128.110">
    <property type="entry name" value="Lipid/polyisoprenoid-binding, YceI-like"/>
    <property type="match status" value="1"/>
</dbReference>
<proteinExistence type="predicted"/>
<evidence type="ECO:0000259" key="2">
    <source>
        <dbReference type="SMART" id="SM00867"/>
    </source>
</evidence>
<dbReference type="PANTHER" id="PTHR34406">
    <property type="entry name" value="PROTEIN YCEI"/>
    <property type="match status" value="1"/>
</dbReference>
<name>A0A9E7ZUN1_9HYPH</name>
<keyword evidence="1" id="KW-0732">Signal</keyword>
<accession>A0A9E7ZUN1</accession>
<organism evidence="3">
    <name type="scientific">Bosea sp. NBC_00436</name>
    <dbReference type="NCBI Taxonomy" id="2969620"/>
    <lineage>
        <taxon>Bacteria</taxon>
        <taxon>Pseudomonadati</taxon>
        <taxon>Pseudomonadota</taxon>
        <taxon>Alphaproteobacteria</taxon>
        <taxon>Hyphomicrobiales</taxon>
        <taxon>Boseaceae</taxon>
        <taxon>Bosea</taxon>
    </lineage>
</organism>
<dbReference type="InterPro" id="IPR007372">
    <property type="entry name" value="Lipid/polyisoprenoid-bd_YceI"/>
</dbReference>
<reference evidence="3" key="1">
    <citation type="submission" date="2022-08" db="EMBL/GenBank/DDBJ databases">
        <title>Complete Genome Sequences of 2 Bosea sp. soil isolates.</title>
        <authorList>
            <person name="Alvarez Arevalo M."/>
            <person name="Sterndorff E.B."/>
            <person name="Faurdal D."/>
            <person name="Joergensen T.S."/>
            <person name="Weber T."/>
        </authorList>
    </citation>
    <scope>NUCLEOTIDE SEQUENCE</scope>
    <source>
        <strain evidence="3">NBC_00436</strain>
    </source>
</reference>
<dbReference type="AlphaFoldDB" id="A0A9E7ZUN1"/>
<sequence length="188" mass="19987">MMTRALLALALLGPLSNATFAQESWSLSQGGGEVVFVARHFGIQTASGRFGAVDGTFTLDFDRPERSRIRMTIQTTSLRTGADLVDGFIKGQTMLDVARYPVASFVSQQVARTGERSLSISGQLTIRGATQPVTVNAVAESDPAGLRAGGNLPFHANASFSRAAFGIGREVNIVDDQVEIDIKGVVSR</sequence>
<dbReference type="SMART" id="SM00867">
    <property type="entry name" value="YceI"/>
    <property type="match status" value="1"/>
</dbReference>
<dbReference type="EMBL" id="CP102774">
    <property type="protein sequence ID" value="UZF87452.1"/>
    <property type="molecule type" value="Genomic_DNA"/>
</dbReference>
<dbReference type="PANTHER" id="PTHR34406:SF1">
    <property type="entry name" value="PROTEIN YCEI"/>
    <property type="match status" value="1"/>
</dbReference>
<gene>
    <name evidence="3" type="ORF">NWE54_01260</name>
</gene>
<dbReference type="SUPFAM" id="SSF101874">
    <property type="entry name" value="YceI-like"/>
    <property type="match status" value="1"/>
</dbReference>
<evidence type="ECO:0000256" key="1">
    <source>
        <dbReference type="SAM" id="SignalP"/>
    </source>
</evidence>
<dbReference type="InterPro" id="IPR036761">
    <property type="entry name" value="TTHA0802/YceI-like_sf"/>
</dbReference>